<dbReference type="PANTHER" id="PTHR34980:SF2">
    <property type="entry name" value="INNER MEMBRANE PROTEIN YHAH-RELATED"/>
    <property type="match status" value="1"/>
</dbReference>
<proteinExistence type="predicted"/>
<name>A0ABR9T7U1_9SPHI</name>
<keyword evidence="2" id="KW-1133">Transmembrane helix</keyword>
<gene>
    <name evidence="3" type="ORF">C4F40_11840</name>
</gene>
<comment type="caution">
    <text evidence="3">The sequence shown here is derived from an EMBL/GenBank/DDBJ whole genome shotgun (WGS) entry which is preliminary data.</text>
</comment>
<feature type="transmembrane region" description="Helical" evidence="2">
    <location>
        <begin position="93"/>
        <end position="111"/>
    </location>
</feature>
<keyword evidence="2" id="KW-0472">Membrane</keyword>
<dbReference type="EMBL" id="PSKQ01000021">
    <property type="protein sequence ID" value="MBE8721413.1"/>
    <property type="molecule type" value="Genomic_DNA"/>
</dbReference>
<feature type="region of interest" description="Disordered" evidence="1">
    <location>
        <begin position="122"/>
        <end position="165"/>
    </location>
</feature>
<feature type="transmembrane region" description="Helical" evidence="2">
    <location>
        <begin position="62"/>
        <end position="81"/>
    </location>
</feature>
<dbReference type="PANTHER" id="PTHR34980">
    <property type="entry name" value="INNER MEMBRANE PROTEIN-RELATED-RELATED"/>
    <property type="match status" value="1"/>
</dbReference>
<reference evidence="3 4" key="1">
    <citation type="submission" date="2018-02" db="EMBL/GenBank/DDBJ databases">
        <title>Sphingobacterium KA21.</title>
        <authorList>
            <person name="Vasarhelyi B.M."/>
            <person name="Deshmukh S."/>
            <person name="Balint B."/>
            <person name="Kukolya J."/>
        </authorList>
    </citation>
    <scope>NUCLEOTIDE SEQUENCE [LARGE SCALE GENOMIC DNA]</scope>
    <source>
        <strain evidence="3 4">Ka21</strain>
    </source>
</reference>
<protein>
    <submittedName>
        <fullName evidence="3">DUF805 domain-containing protein</fullName>
    </submittedName>
</protein>
<dbReference type="Proteomes" id="UP000618319">
    <property type="component" value="Unassembled WGS sequence"/>
</dbReference>
<keyword evidence="4" id="KW-1185">Reference proteome</keyword>
<dbReference type="Pfam" id="PF05656">
    <property type="entry name" value="DUF805"/>
    <property type="match status" value="1"/>
</dbReference>
<evidence type="ECO:0000313" key="3">
    <source>
        <dbReference type="EMBL" id="MBE8721413.1"/>
    </source>
</evidence>
<sequence>MEWYLKVVRDNYANFNGRARRKEYWMFTLVNFIIGSVILRTIDQLFGLSIGGEGLPWYSQNGILSSIYALAVLIPGIAVGIRRLHDTGRSGWNLLWALTCIGVIYVLYLFILEGDHGNNEYGADPKADENQDPFAGQREAYQDPNKPYTNPPPAPNNPLDNNTQI</sequence>
<keyword evidence="2" id="KW-0812">Transmembrane</keyword>
<evidence type="ECO:0000256" key="2">
    <source>
        <dbReference type="SAM" id="Phobius"/>
    </source>
</evidence>
<evidence type="ECO:0000313" key="4">
    <source>
        <dbReference type="Proteomes" id="UP000618319"/>
    </source>
</evidence>
<organism evidence="3 4">
    <name type="scientific">Sphingobacterium pedocola</name>
    <dbReference type="NCBI Taxonomy" id="2082722"/>
    <lineage>
        <taxon>Bacteria</taxon>
        <taxon>Pseudomonadati</taxon>
        <taxon>Bacteroidota</taxon>
        <taxon>Sphingobacteriia</taxon>
        <taxon>Sphingobacteriales</taxon>
        <taxon>Sphingobacteriaceae</taxon>
        <taxon>Sphingobacterium</taxon>
    </lineage>
</organism>
<accession>A0ABR9T7U1</accession>
<dbReference type="InterPro" id="IPR008523">
    <property type="entry name" value="DUF805"/>
</dbReference>
<feature type="transmembrane region" description="Helical" evidence="2">
    <location>
        <begin position="24"/>
        <end position="42"/>
    </location>
</feature>
<evidence type="ECO:0000256" key="1">
    <source>
        <dbReference type="SAM" id="MobiDB-lite"/>
    </source>
</evidence>
<dbReference type="RefSeq" id="WP_196939374.1">
    <property type="nucleotide sequence ID" value="NZ_MU158690.1"/>
</dbReference>